<dbReference type="InterPro" id="IPR001095">
    <property type="entry name" value="Acetyl_CoA_COase_a_su"/>
</dbReference>
<comment type="similarity">
    <text evidence="10">Belongs to the AccA family.</text>
</comment>
<evidence type="ECO:0000313" key="13">
    <source>
        <dbReference type="EMBL" id="WCT12984.1"/>
    </source>
</evidence>
<feature type="coiled-coil region" evidence="11">
    <location>
        <begin position="276"/>
        <end position="304"/>
    </location>
</feature>
<keyword evidence="6 10" id="KW-0067">ATP-binding</keyword>
<keyword evidence="10" id="KW-0963">Cytoplasm</keyword>
<keyword evidence="8 10" id="KW-0275">Fatty acid biosynthesis</keyword>
<dbReference type="Proteomes" id="UP001216139">
    <property type="component" value="Chromosome"/>
</dbReference>
<gene>
    <name evidence="10" type="primary">accA</name>
    <name evidence="13" type="ORF">PQO05_03425</name>
</gene>
<dbReference type="NCBIfam" id="NF004344">
    <property type="entry name" value="PRK05724.1"/>
    <property type="match status" value="1"/>
</dbReference>
<keyword evidence="5 10" id="KW-0276">Fatty acid metabolism</keyword>
<accession>A0ABY7T9V2</accession>
<evidence type="ECO:0000256" key="11">
    <source>
        <dbReference type="SAM" id="Coils"/>
    </source>
</evidence>
<dbReference type="RefSeq" id="WP_273631257.1">
    <property type="nucleotide sequence ID" value="NZ_CP117167.1"/>
</dbReference>
<reference evidence="13 14" key="1">
    <citation type="submission" date="2023-02" db="EMBL/GenBank/DDBJ databases">
        <title>Genome sequence of Mucilaginibacter jinjuensis strain KACC 16571.</title>
        <authorList>
            <person name="Kim S."/>
            <person name="Heo J."/>
            <person name="Kwon S.-W."/>
        </authorList>
    </citation>
    <scope>NUCLEOTIDE SEQUENCE [LARGE SCALE GENOMIC DNA]</scope>
    <source>
        <strain evidence="13 14">KACC 16571</strain>
    </source>
</reference>
<dbReference type="NCBIfam" id="TIGR00513">
    <property type="entry name" value="accA"/>
    <property type="match status" value="1"/>
</dbReference>
<dbReference type="EMBL" id="CP117167">
    <property type="protein sequence ID" value="WCT12984.1"/>
    <property type="molecule type" value="Genomic_DNA"/>
</dbReference>
<sequence length="324" mass="36306">MKITFDFEKPLSDLQGQIEKVKQVEDKTQVDMSATLTELEEKFETTKKQIYSNLNGWQRVQISRHPERPYTLQYLELMCDDFIELHGDRTIGDDKAIIGGWGSIGGHTAMFIGHQKGRNTKERQYRNFGMANPEGYRKALRLMKMAEKFNKPVITLIDTPGAFPGLEAEERGQGEAIARNLLEMSILRVPVICVVIGEGASGGALGIGIGDKVMMLENSWYSVISPENCSTILWKTWDYKERAAEALKLASPEMLKNKLIDGIIKEPLGGAHQDPIAMASTLKKQLLKDMKALQERNIDELVTERIDKFCSMGVVIEGEATPEA</sequence>
<evidence type="ECO:0000256" key="4">
    <source>
        <dbReference type="ARBA" id="ARBA00022741"/>
    </source>
</evidence>
<comment type="pathway">
    <text evidence="1 10">Lipid metabolism; malonyl-CoA biosynthesis; malonyl-CoA from acetyl-CoA: step 1/1.</text>
</comment>
<feature type="domain" description="CoA carboxyltransferase C-terminal" evidence="12">
    <location>
        <begin position="38"/>
        <end position="292"/>
    </location>
</feature>
<proteinExistence type="inferred from homology"/>
<keyword evidence="14" id="KW-1185">Reference proteome</keyword>
<evidence type="ECO:0000256" key="9">
    <source>
        <dbReference type="ARBA" id="ARBA00049152"/>
    </source>
</evidence>
<evidence type="ECO:0000259" key="12">
    <source>
        <dbReference type="PROSITE" id="PS50989"/>
    </source>
</evidence>
<keyword evidence="2 10" id="KW-0444">Lipid biosynthesis</keyword>
<comment type="subunit">
    <text evidence="10">Acetyl-CoA carboxylase is a heterohexamer composed of biotin carboxyl carrier protein (AccB), biotin carboxylase (AccC) and two subunits each of ACCase subunit alpha (AccA) and ACCase subunit beta (AccD).</text>
</comment>
<dbReference type="GO" id="GO:0003989">
    <property type="term" value="F:acetyl-CoA carboxylase activity"/>
    <property type="evidence" value="ECO:0007669"/>
    <property type="project" value="UniProtKB-EC"/>
</dbReference>
<comment type="function">
    <text evidence="10">Component of the acetyl coenzyme A carboxylase (ACC) complex. First, biotin carboxylase catalyzes the carboxylation of biotin on its carrier protein (BCCP) and then the CO(2) group is transferred by the carboxyltransferase to acetyl-CoA to form malonyl-CoA.</text>
</comment>
<keyword evidence="4 10" id="KW-0547">Nucleotide-binding</keyword>
<dbReference type="NCBIfam" id="NF041504">
    <property type="entry name" value="AccA_sub"/>
    <property type="match status" value="1"/>
</dbReference>
<evidence type="ECO:0000256" key="3">
    <source>
        <dbReference type="ARBA" id="ARBA00022679"/>
    </source>
</evidence>
<evidence type="ECO:0000256" key="10">
    <source>
        <dbReference type="HAMAP-Rule" id="MF_00823"/>
    </source>
</evidence>
<keyword evidence="13" id="KW-0436">Ligase</keyword>
<evidence type="ECO:0000256" key="6">
    <source>
        <dbReference type="ARBA" id="ARBA00022840"/>
    </source>
</evidence>
<evidence type="ECO:0000256" key="7">
    <source>
        <dbReference type="ARBA" id="ARBA00023098"/>
    </source>
</evidence>
<evidence type="ECO:0000256" key="5">
    <source>
        <dbReference type="ARBA" id="ARBA00022832"/>
    </source>
</evidence>
<comment type="catalytic activity">
    <reaction evidence="9 10">
        <text>N(6)-carboxybiotinyl-L-lysyl-[protein] + acetyl-CoA = N(6)-biotinyl-L-lysyl-[protein] + malonyl-CoA</text>
        <dbReference type="Rhea" id="RHEA:54728"/>
        <dbReference type="Rhea" id="RHEA-COMP:10505"/>
        <dbReference type="Rhea" id="RHEA-COMP:10506"/>
        <dbReference type="ChEBI" id="CHEBI:57288"/>
        <dbReference type="ChEBI" id="CHEBI:57384"/>
        <dbReference type="ChEBI" id="CHEBI:83144"/>
        <dbReference type="ChEBI" id="CHEBI:83145"/>
        <dbReference type="EC" id="2.1.3.15"/>
    </reaction>
</comment>
<keyword evidence="3 10" id="KW-0808">Transferase</keyword>
<evidence type="ECO:0000256" key="8">
    <source>
        <dbReference type="ARBA" id="ARBA00023160"/>
    </source>
</evidence>
<organism evidence="13 14">
    <name type="scientific">Mucilaginibacter jinjuensis</name>
    <dbReference type="NCBI Taxonomy" id="1176721"/>
    <lineage>
        <taxon>Bacteria</taxon>
        <taxon>Pseudomonadati</taxon>
        <taxon>Bacteroidota</taxon>
        <taxon>Sphingobacteriia</taxon>
        <taxon>Sphingobacteriales</taxon>
        <taxon>Sphingobacteriaceae</taxon>
        <taxon>Mucilaginibacter</taxon>
    </lineage>
</organism>
<dbReference type="EC" id="2.1.3.15" evidence="10"/>
<dbReference type="Pfam" id="PF03255">
    <property type="entry name" value="ACCA"/>
    <property type="match status" value="1"/>
</dbReference>
<dbReference type="InterPro" id="IPR029045">
    <property type="entry name" value="ClpP/crotonase-like_dom_sf"/>
</dbReference>
<dbReference type="Gene3D" id="3.90.226.10">
    <property type="entry name" value="2-enoyl-CoA Hydratase, Chain A, domain 1"/>
    <property type="match status" value="1"/>
</dbReference>
<evidence type="ECO:0000313" key="14">
    <source>
        <dbReference type="Proteomes" id="UP001216139"/>
    </source>
</evidence>
<keyword evidence="11" id="KW-0175">Coiled coil</keyword>
<dbReference type="HAMAP" id="MF_00823">
    <property type="entry name" value="AcetylCoA_CT_alpha"/>
    <property type="match status" value="1"/>
</dbReference>
<dbReference type="PRINTS" id="PR01069">
    <property type="entry name" value="ACCCTRFRASEA"/>
</dbReference>
<dbReference type="SUPFAM" id="SSF52096">
    <property type="entry name" value="ClpP/crotonase"/>
    <property type="match status" value="1"/>
</dbReference>
<comment type="subcellular location">
    <subcellularLocation>
        <location evidence="10">Cytoplasm</location>
    </subcellularLocation>
</comment>
<name>A0ABY7T9V2_9SPHI</name>
<dbReference type="PANTHER" id="PTHR42853">
    <property type="entry name" value="ACETYL-COENZYME A CARBOXYLASE CARBOXYL TRANSFERASE SUBUNIT ALPHA"/>
    <property type="match status" value="1"/>
</dbReference>
<dbReference type="PROSITE" id="PS50989">
    <property type="entry name" value="COA_CT_CTER"/>
    <property type="match status" value="1"/>
</dbReference>
<dbReference type="PANTHER" id="PTHR42853:SF3">
    <property type="entry name" value="ACETYL-COENZYME A CARBOXYLASE CARBOXYL TRANSFERASE SUBUNIT ALPHA, CHLOROPLASTIC"/>
    <property type="match status" value="1"/>
</dbReference>
<evidence type="ECO:0000256" key="2">
    <source>
        <dbReference type="ARBA" id="ARBA00022516"/>
    </source>
</evidence>
<dbReference type="InterPro" id="IPR011763">
    <property type="entry name" value="COA_CT_C"/>
</dbReference>
<evidence type="ECO:0000256" key="1">
    <source>
        <dbReference type="ARBA" id="ARBA00004956"/>
    </source>
</evidence>
<keyword evidence="7 10" id="KW-0443">Lipid metabolism</keyword>
<protein>
    <recommendedName>
        <fullName evidence="10">Acetyl-coenzyme A carboxylase carboxyl transferase subunit alpha</fullName>
        <shortName evidence="10">ACCase subunit alpha</shortName>
        <shortName evidence="10">Acetyl-CoA carboxylase carboxyltransferase subunit alpha</shortName>
        <ecNumber evidence="10">2.1.3.15</ecNumber>
    </recommendedName>
</protein>